<dbReference type="EMBL" id="PITI01000886">
    <property type="protein sequence ID" value="TBU03659.1"/>
    <property type="molecule type" value="Genomic_DNA"/>
</dbReference>
<comment type="caution">
    <text evidence="1">The sequence shown here is derived from an EMBL/GenBank/DDBJ whole genome shotgun (WGS) entry which is preliminary data.</text>
</comment>
<protein>
    <submittedName>
        <fullName evidence="1">Uncharacterized protein</fullName>
    </submittedName>
</protein>
<organism evidence="1 2">
    <name type="scientific">Hamiltosporidium magnivora</name>
    <dbReference type="NCBI Taxonomy" id="148818"/>
    <lineage>
        <taxon>Eukaryota</taxon>
        <taxon>Fungi</taxon>
        <taxon>Fungi incertae sedis</taxon>
        <taxon>Microsporidia</taxon>
        <taxon>Dubosqiidae</taxon>
        <taxon>Hamiltosporidium</taxon>
    </lineage>
</organism>
<dbReference type="Proteomes" id="UP000291404">
    <property type="component" value="Unassembled WGS sequence"/>
</dbReference>
<dbReference type="AlphaFoldDB" id="A0A4Q9L7I6"/>
<proteinExistence type="predicted"/>
<evidence type="ECO:0000313" key="1">
    <source>
        <dbReference type="EMBL" id="TBU03659.1"/>
    </source>
</evidence>
<accession>A0A4Q9L7I6</accession>
<evidence type="ECO:0000313" key="2">
    <source>
        <dbReference type="Proteomes" id="UP000291404"/>
    </source>
</evidence>
<keyword evidence="2" id="KW-1185">Reference proteome</keyword>
<sequence length="171" mass="19941">MYQKKNFYLDNYILFTCITSSLENKKSQVKSRQSRYHKPKTSTGTKLLRILKTKIKKIQNHQITRNESGVSYNQTNLKYLNATSIIPMEDENSDIICNNDDEKKLESIPSCKSMMTDLKPQNVNRINQNLGNNFNLKKKSQISWNNQIKIENSNSNQINMKNIEPAISKYE</sequence>
<reference evidence="1 2" key="1">
    <citation type="submission" date="2017-12" db="EMBL/GenBank/DDBJ databases">
        <authorList>
            <person name="Pombert J.-F."/>
            <person name="Haag K.L."/>
            <person name="Ebert D."/>
        </authorList>
    </citation>
    <scope>NUCLEOTIDE SEQUENCE [LARGE SCALE GENOMIC DNA]</scope>
    <source>
        <strain evidence="1">BE-OM-2</strain>
    </source>
</reference>
<gene>
    <name evidence="1" type="ORF">CWI36_0886p0010</name>
</gene>
<name>A0A4Q9L7I6_9MICR</name>
<dbReference type="VEuPathDB" id="MicrosporidiaDB:CWI36_0886p0010"/>